<keyword evidence="2" id="KW-0472">Membrane</keyword>
<dbReference type="AlphaFoldDB" id="A0A074ZMR9"/>
<gene>
    <name evidence="3" type="ORF">T265_05821</name>
</gene>
<sequence>MSVTEPTKELINSTEVWDPSKHLPSPRRISQNEQIAAILIAVTLLAILTICIVILIIRTMRNRPTPHYTAHPKNRHPSLSDADRMKDEVKPSYTSAAYANPRASTPGLVVVGLRETPTRKVNKKWYDSTAIPFMDDLDNVNESVYGYH</sequence>
<dbReference type="OrthoDB" id="6273711at2759"/>
<feature type="region of interest" description="Disordered" evidence="1">
    <location>
        <begin position="65"/>
        <end position="86"/>
    </location>
</feature>
<dbReference type="RefSeq" id="XP_009169192.1">
    <property type="nucleotide sequence ID" value="XM_009170928.1"/>
</dbReference>
<keyword evidence="4" id="KW-1185">Reference proteome</keyword>
<proteinExistence type="predicted"/>
<accession>A0A074ZMR9</accession>
<dbReference type="Proteomes" id="UP000054324">
    <property type="component" value="Unassembled WGS sequence"/>
</dbReference>
<dbReference type="CTD" id="20320003"/>
<evidence type="ECO:0000256" key="2">
    <source>
        <dbReference type="SAM" id="Phobius"/>
    </source>
</evidence>
<dbReference type="KEGG" id="ovi:T265_05821"/>
<keyword evidence="2" id="KW-0812">Transmembrane</keyword>
<reference evidence="3 4" key="1">
    <citation type="submission" date="2013-11" db="EMBL/GenBank/DDBJ databases">
        <title>Opisthorchis viverrini - life in the bile duct.</title>
        <authorList>
            <person name="Young N.D."/>
            <person name="Nagarajan N."/>
            <person name="Lin S.J."/>
            <person name="Korhonen P.K."/>
            <person name="Jex A.R."/>
            <person name="Hall R.S."/>
            <person name="Safavi-Hemami H."/>
            <person name="Kaewkong W."/>
            <person name="Bertrand D."/>
            <person name="Gao S."/>
            <person name="Seet Q."/>
            <person name="Wongkham S."/>
            <person name="Teh B.T."/>
            <person name="Wongkham C."/>
            <person name="Intapan P.M."/>
            <person name="Maleewong W."/>
            <person name="Yang X."/>
            <person name="Hu M."/>
            <person name="Wang Z."/>
            <person name="Hofmann A."/>
            <person name="Sternberg P.W."/>
            <person name="Tan P."/>
            <person name="Wang J."/>
            <person name="Gasser R.B."/>
        </authorList>
    </citation>
    <scope>NUCLEOTIDE SEQUENCE [LARGE SCALE GENOMIC DNA]</scope>
</reference>
<feature type="transmembrane region" description="Helical" evidence="2">
    <location>
        <begin position="35"/>
        <end position="57"/>
    </location>
</feature>
<organism evidence="3 4">
    <name type="scientific">Opisthorchis viverrini</name>
    <name type="common">Southeast Asian liver fluke</name>
    <dbReference type="NCBI Taxonomy" id="6198"/>
    <lineage>
        <taxon>Eukaryota</taxon>
        <taxon>Metazoa</taxon>
        <taxon>Spiralia</taxon>
        <taxon>Lophotrochozoa</taxon>
        <taxon>Platyhelminthes</taxon>
        <taxon>Trematoda</taxon>
        <taxon>Digenea</taxon>
        <taxon>Opisthorchiida</taxon>
        <taxon>Opisthorchiata</taxon>
        <taxon>Opisthorchiidae</taxon>
        <taxon>Opisthorchis</taxon>
    </lineage>
</organism>
<protein>
    <submittedName>
        <fullName evidence="3">Uncharacterized protein</fullName>
    </submittedName>
</protein>
<evidence type="ECO:0000256" key="1">
    <source>
        <dbReference type="SAM" id="MobiDB-lite"/>
    </source>
</evidence>
<evidence type="ECO:0000313" key="4">
    <source>
        <dbReference type="Proteomes" id="UP000054324"/>
    </source>
</evidence>
<dbReference type="EMBL" id="KL596732">
    <property type="protein sequence ID" value="KER27062.1"/>
    <property type="molecule type" value="Genomic_DNA"/>
</dbReference>
<evidence type="ECO:0000313" key="3">
    <source>
        <dbReference type="EMBL" id="KER27062.1"/>
    </source>
</evidence>
<dbReference type="GeneID" id="20320003"/>
<keyword evidence="2" id="KW-1133">Transmembrane helix</keyword>
<name>A0A074ZMR9_OPIVI</name>